<dbReference type="InterPro" id="IPR052550">
    <property type="entry name" value="Pyrimidine_5'-ntase_YjjG"/>
</dbReference>
<name>A0A9D1TCK2_9FIRM</name>
<dbReference type="AlphaFoldDB" id="A0A9D1TCK2"/>
<protein>
    <submittedName>
        <fullName evidence="1">Noncanonical pyrimidine nucleotidase, YjjG family</fullName>
    </submittedName>
</protein>
<dbReference type="SFLD" id="SFLDG01129">
    <property type="entry name" value="C1.5:_HAD__Beta-PGM__Phosphata"/>
    <property type="match status" value="1"/>
</dbReference>
<reference evidence="1" key="2">
    <citation type="journal article" date="2021" name="PeerJ">
        <title>Extensive microbial diversity within the chicken gut microbiome revealed by metagenomics and culture.</title>
        <authorList>
            <person name="Gilroy R."/>
            <person name="Ravi A."/>
            <person name="Getino M."/>
            <person name="Pursley I."/>
            <person name="Horton D.L."/>
            <person name="Alikhan N.F."/>
            <person name="Baker D."/>
            <person name="Gharbi K."/>
            <person name="Hall N."/>
            <person name="Watson M."/>
            <person name="Adriaenssens E.M."/>
            <person name="Foster-Nyarko E."/>
            <person name="Jarju S."/>
            <person name="Secka A."/>
            <person name="Antonio M."/>
            <person name="Oren A."/>
            <person name="Chaudhuri R.R."/>
            <person name="La Ragione R."/>
            <person name="Hildebrand F."/>
            <person name="Pallen M.J."/>
        </authorList>
    </citation>
    <scope>NUCLEOTIDE SEQUENCE</scope>
    <source>
        <strain evidence="1">CHK183-6373</strain>
    </source>
</reference>
<dbReference type="SUPFAM" id="SSF56784">
    <property type="entry name" value="HAD-like"/>
    <property type="match status" value="1"/>
</dbReference>
<dbReference type="InterPro" id="IPR036412">
    <property type="entry name" value="HAD-like_sf"/>
</dbReference>
<evidence type="ECO:0000313" key="2">
    <source>
        <dbReference type="Proteomes" id="UP000886884"/>
    </source>
</evidence>
<dbReference type="GO" id="GO:0008253">
    <property type="term" value="F:5'-nucleotidase activity"/>
    <property type="evidence" value="ECO:0007669"/>
    <property type="project" value="InterPro"/>
</dbReference>
<dbReference type="Proteomes" id="UP000886884">
    <property type="component" value="Unassembled WGS sequence"/>
</dbReference>
<dbReference type="InterPro" id="IPR023198">
    <property type="entry name" value="PGP-like_dom2"/>
</dbReference>
<dbReference type="Gene3D" id="1.10.150.240">
    <property type="entry name" value="Putative phosphatase, domain 2"/>
    <property type="match status" value="1"/>
</dbReference>
<sequence length="228" mass="25294">MRYKALLIDNDETLMDFHAAEGNAIAQVNAFLGIDDPSAREHYSAINAQCWLDYEKGQITQEEVKVRRFREYLALYGVDAKPEEVTERYADALAEQCILLDGALDVLKAVSTKMPIALVTNGIGRVQRRRLEKGNLWGYFQAVIISQEVGAQKPEPQMVFAALKALGGIAPEDALLCGDSLTSDILAANRAGVDACWYNPRHKAKPADLSIRYEIDDIRKLIDIALAL</sequence>
<accession>A0A9D1TCK2</accession>
<dbReference type="PANTHER" id="PTHR47478">
    <property type="match status" value="1"/>
</dbReference>
<dbReference type="InterPro" id="IPR023214">
    <property type="entry name" value="HAD_sf"/>
</dbReference>
<proteinExistence type="predicted"/>
<dbReference type="PANTHER" id="PTHR47478:SF1">
    <property type="entry name" value="PYRIMIDINE 5'-NUCLEOTIDASE YJJG"/>
    <property type="match status" value="1"/>
</dbReference>
<gene>
    <name evidence="1" type="ORF">IAA64_06620</name>
</gene>
<dbReference type="Pfam" id="PF13419">
    <property type="entry name" value="HAD_2"/>
    <property type="match status" value="1"/>
</dbReference>
<reference evidence="1" key="1">
    <citation type="submission" date="2020-10" db="EMBL/GenBank/DDBJ databases">
        <authorList>
            <person name="Gilroy R."/>
        </authorList>
    </citation>
    <scope>NUCLEOTIDE SEQUENCE</scope>
    <source>
        <strain evidence="1">CHK183-6373</strain>
    </source>
</reference>
<organism evidence="1 2">
    <name type="scientific">Candidatus Ornithocaccomicrobium faecavium</name>
    <dbReference type="NCBI Taxonomy" id="2840890"/>
    <lineage>
        <taxon>Bacteria</taxon>
        <taxon>Bacillati</taxon>
        <taxon>Bacillota</taxon>
        <taxon>Clostridia</taxon>
        <taxon>Candidatus Ornithocaccomicrobium</taxon>
    </lineage>
</organism>
<dbReference type="NCBIfam" id="TIGR01549">
    <property type="entry name" value="HAD-SF-IA-v1"/>
    <property type="match status" value="1"/>
</dbReference>
<dbReference type="SFLD" id="SFLDS00003">
    <property type="entry name" value="Haloacid_Dehalogenase"/>
    <property type="match status" value="1"/>
</dbReference>
<dbReference type="EMBL" id="DVOT01000125">
    <property type="protein sequence ID" value="HIV27625.1"/>
    <property type="molecule type" value="Genomic_DNA"/>
</dbReference>
<dbReference type="InterPro" id="IPR011951">
    <property type="entry name" value="HAD-SF_hydro_IA_YjjG/PynA"/>
</dbReference>
<dbReference type="InterPro" id="IPR041492">
    <property type="entry name" value="HAD_2"/>
</dbReference>
<comment type="caution">
    <text evidence="1">The sequence shown here is derived from an EMBL/GenBank/DDBJ whole genome shotgun (WGS) entry which is preliminary data.</text>
</comment>
<dbReference type="Gene3D" id="3.40.50.1000">
    <property type="entry name" value="HAD superfamily/HAD-like"/>
    <property type="match status" value="1"/>
</dbReference>
<dbReference type="InterPro" id="IPR006439">
    <property type="entry name" value="HAD-SF_hydro_IA"/>
</dbReference>
<dbReference type="NCBIfam" id="TIGR02254">
    <property type="entry name" value="YjjG_YfnB"/>
    <property type="match status" value="1"/>
</dbReference>
<evidence type="ECO:0000313" key="1">
    <source>
        <dbReference type="EMBL" id="HIV27625.1"/>
    </source>
</evidence>